<feature type="compositionally biased region" description="Basic residues" evidence="1">
    <location>
        <begin position="1"/>
        <end position="13"/>
    </location>
</feature>
<reference evidence="3" key="1">
    <citation type="journal article" date="2019" name="Int. J. Syst. Evol. Microbiol.">
        <title>The Global Catalogue of Microorganisms (GCM) 10K type strain sequencing project: providing services to taxonomists for standard genome sequencing and annotation.</title>
        <authorList>
            <consortium name="The Broad Institute Genomics Platform"/>
            <consortium name="The Broad Institute Genome Sequencing Center for Infectious Disease"/>
            <person name="Wu L."/>
            <person name="Ma J."/>
        </authorList>
    </citation>
    <scope>NUCLEOTIDE SEQUENCE [LARGE SCALE GENOMIC DNA]</scope>
    <source>
        <strain evidence="3">JCM 9092</strain>
    </source>
</reference>
<evidence type="ECO:0000313" key="3">
    <source>
        <dbReference type="Proteomes" id="UP001501637"/>
    </source>
</evidence>
<accession>A0ABP6NEQ0</accession>
<feature type="region of interest" description="Disordered" evidence="1">
    <location>
        <begin position="1"/>
        <end position="44"/>
    </location>
</feature>
<organism evidence="2 3">
    <name type="scientific">Streptomyces rectiviolaceus</name>
    <dbReference type="NCBI Taxonomy" id="332591"/>
    <lineage>
        <taxon>Bacteria</taxon>
        <taxon>Bacillati</taxon>
        <taxon>Actinomycetota</taxon>
        <taxon>Actinomycetes</taxon>
        <taxon>Kitasatosporales</taxon>
        <taxon>Streptomycetaceae</taxon>
        <taxon>Streptomyces</taxon>
    </lineage>
</organism>
<protein>
    <submittedName>
        <fullName evidence="2">Uncharacterized protein</fullName>
    </submittedName>
</protein>
<gene>
    <name evidence="2" type="ORF">GCM10010449_76350</name>
</gene>
<sequence length="44" mass="4897">MSRVRMSRFRLHRGAYGIPERAAHTDGSLSGRPAPPPDPSVRRP</sequence>
<dbReference type="RefSeq" id="WP_344529332.1">
    <property type="nucleotide sequence ID" value="NZ_BAAAUG010000188.1"/>
</dbReference>
<dbReference type="Proteomes" id="UP001501637">
    <property type="component" value="Unassembled WGS sequence"/>
</dbReference>
<feature type="compositionally biased region" description="Pro residues" evidence="1">
    <location>
        <begin position="33"/>
        <end position="44"/>
    </location>
</feature>
<keyword evidence="3" id="KW-1185">Reference proteome</keyword>
<evidence type="ECO:0000256" key="1">
    <source>
        <dbReference type="SAM" id="MobiDB-lite"/>
    </source>
</evidence>
<proteinExistence type="predicted"/>
<dbReference type="EMBL" id="BAAAUG010000188">
    <property type="protein sequence ID" value="GAA3145922.1"/>
    <property type="molecule type" value="Genomic_DNA"/>
</dbReference>
<evidence type="ECO:0000313" key="2">
    <source>
        <dbReference type="EMBL" id="GAA3145922.1"/>
    </source>
</evidence>
<comment type="caution">
    <text evidence="2">The sequence shown here is derived from an EMBL/GenBank/DDBJ whole genome shotgun (WGS) entry which is preliminary data.</text>
</comment>
<name>A0ABP6NEQ0_9ACTN</name>